<evidence type="ECO:0000313" key="2">
    <source>
        <dbReference type="Proteomes" id="UP000278807"/>
    </source>
</evidence>
<gene>
    <name evidence="1" type="ORF">HNAJ_LOCUS3697</name>
</gene>
<proteinExistence type="predicted"/>
<organism evidence="3">
    <name type="scientific">Rodentolepis nana</name>
    <name type="common">Dwarf tapeworm</name>
    <name type="synonym">Hymenolepis nana</name>
    <dbReference type="NCBI Taxonomy" id="102285"/>
    <lineage>
        <taxon>Eukaryota</taxon>
        <taxon>Metazoa</taxon>
        <taxon>Spiralia</taxon>
        <taxon>Lophotrochozoa</taxon>
        <taxon>Platyhelminthes</taxon>
        <taxon>Cestoda</taxon>
        <taxon>Eucestoda</taxon>
        <taxon>Cyclophyllidea</taxon>
        <taxon>Hymenolepididae</taxon>
        <taxon>Rodentolepis</taxon>
    </lineage>
</organism>
<reference evidence="3" key="1">
    <citation type="submission" date="2017-02" db="UniProtKB">
        <authorList>
            <consortium name="WormBaseParasite"/>
        </authorList>
    </citation>
    <scope>IDENTIFICATION</scope>
</reference>
<evidence type="ECO:0000313" key="1">
    <source>
        <dbReference type="EMBL" id="VDN99556.1"/>
    </source>
</evidence>
<accession>A0A0R3T9F9</accession>
<evidence type="ECO:0000313" key="3">
    <source>
        <dbReference type="WBParaSite" id="HNAJ_0000369801-mRNA-1"/>
    </source>
</evidence>
<protein>
    <submittedName>
        <fullName evidence="3">Y1_Tnp domain-containing protein</fullName>
    </submittedName>
</protein>
<reference evidence="1 2" key="2">
    <citation type="submission" date="2018-11" db="EMBL/GenBank/DDBJ databases">
        <authorList>
            <consortium name="Pathogen Informatics"/>
        </authorList>
    </citation>
    <scope>NUCLEOTIDE SEQUENCE [LARGE SCALE GENOMIC DNA]</scope>
</reference>
<dbReference type="STRING" id="102285.A0A0R3T9F9"/>
<dbReference type="WBParaSite" id="HNAJ_0000369801-mRNA-1">
    <property type="protein sequence ID" value="HNAJ_0000369801-mRNA-1"/>
    <property type="gene ID" value="HNAJ_0000369801"/>
</dbReference>
<dbReference type="OrthoDB" id="10496319at2759"/>
<dbReference type="EMBL" id="UZAE01002252">
    <property type="protein sequence ID" value="VDN99556.1"/>
    <property type="molecule type" value="Genomic_DNA"/>
</dbReference>
<sequence length="117" mass="13613">MTSINMAQQMVDIFGSLRESDACDYTMIVHEYFVMPQLPRVAYVVHDDHMHIVFSSSPTNSTRRARRLLEEMQVPAEQWASCIRTKQLVRNISALFRYMNGRGTVVRTCTYYDRAVT</sequence>
<dbReference type="Proteomes" id="UP000278807">
    <property type="component" value="Unassembled WGS sequence"/>
</dbReference>
<keyword evidence="2" id="KW-1185">Reference proteome</keyword>
<dbReference type="AlphaFoldDB" id="A0A0R3T9F9"/>
<name>A0A0R3T9F9_RODNA</name>